<keyword evidence="1" id="KW-0472">Membrane</keyword>
<name>A0A5C4SJ49_9FLAO</name>
<proteinExistence type="predicted"/>
<feature type="transmembrane region" description="Helical" evidence="1">
    <location>
        <begin position="72"/>
        <end position="92"/>
    </location>
</feature>
<keyword evidence="1" id="KW-0812">Transmembrane</keyword>
<evidence type="ECO:0000313" key="2">
    <source>
        <dbReference type="EMBL" id="TNJ43792.1"/>
    </source>
</evidence>
<feature type="transmembrane region" description="Helical" evidence="1">
    <location>
        <begin position="228"/>
        <end position="244"/>
    </location>
</feature>
<dbReference type="AlphaFoldDB" id="A0A5C4SJ49"/>
<comment type="caution">
    <text evidence="2">The sequence shown here is derived from an EMBL/GenBank/DDBJ whole genome shotgun (WGS) entry which is preliminary data.</text>
</comment>
<keyword evidence="3" id="KW-1185">Reference proteome</keyword>
<feature type="transmembrane region" description="Helical" evidence="1">
    <location>
        <begin position="40"/>
        <end position="60"/>
    </location>
</feature>
<feature type="transmembrane region" description="Helical" evidence="1">
    <location>
        <begin position="156"/>
        <end position="176"/>
    </location>
</feature>
<evidence type="ECO:0008006" key="4">
    <source>
        <dbReference type="Google" id="ProtNLM"/>
    </source>
</evidence>
<feature type="transmembrane region" description="Helical" evidence="1">
    <location>
        <begin position="251"/>
        <end position="271"/>
    </location>
</feature>
<feature type="transmembrane region" description="Helical" evidence="1">
    <location>
        <begin position="98"/>
        <end position="117"/>
    </location>
</feature>
<feature type="transmembrane region" description="Helical" evidence="1">
    <location>
        <begin position="197"/>
        <end position="216"/>
    </location>
</feature>
<dbReference type="OrthoDB" id="1467772at2"/>
<accession>A0A5C4SJ49</accession>
<gene>
    <name evidence="2" type="ORF">FGF67_10510</name>
</gene>
<dbReference type="Proteomes" id="UP000308713">
    <property type="component" value="Unassembled WGS sequence"/>
</dbReference>
<organism evidence="2 3">
    <name type="scientific">Allotamlana fucoidanivorans</name>
    <dbReference type="NCBI Taxonomy" id="2583814"/>
    <lineage>
        <taxon>Bacteria</taxon>
        <taxon>Pseudomonadati</taxon>
        <taxon>Bacteroidota</taxon>
        <taxon>Flavobacteriia</taxon>
        <taxon>Flavobacteriales</taxon>
        <taxon>Flavobacteriaceae</taxon>
        <taxon>Allotamlana</taxon>
    </lineage>
</organism>
<feature type="transmembrane region" description="Helical" evidence="1">
    <location>
        <begin position="129"/>
        <end position="150"/>
    </location>
</feature>
<feature type="transmembrane region" description="Helical" evidence="1">
    <location>
        <begin position="7"/>
        <end position="28"/>
    </location>
</feature>
<protein>
    <recommendedName>
        <fullName evidence="4">Prenyltransferase</fullName>
    </recommendedName>
</protein>
<dbReference type="EMBL" id="VDCS01000009">
    <property type="protein sequence ID" value="TNJ43792.1"/>
    <property type="molecule type" value="Genomic_DNA"/>
</dbReference>
<dbReference type="RefSeq" id="WP_139697515.1">
    <property type="nucleotide sequence ID" value="NZ_CP074074.1"/>
</dbReference>
<sequence length="272" mass="31704">MRLFKPLFNFYINSSLHVALAVYALTWLTLLELELGYNEIILYFVFYATITGYNFVKFFGVAKFRHKKLTGWLKAIQIMSFFCFLLMCYYGAQLEQETLVILLVFAMLTFMYAIPFLPQRKDWTLRHVGGLKVYVIALVWAGVTVGLPAVNTRCEMTFNVLLLLVQRFIYVVVLMIPFEIRDLKFDNSKLETIPQKLGVNKAKTLGYGLLFLFFGLEFLKHNVNNTKMVLFIVVMLTGIMLRYAKIDQGKYYSAFMVESMPIMWLLFVFLFG</sequence>
<keyword evidence="1" id="KW-1133">Transmembrane helix</keyword>
<reference evidence="2 3" key="1">
    <citation type="submission" date="2019-05" db="EMBL/GenBank/DDBJ databases">
        <title>Tamlana fucoidanivorans sp. nov., isolated from the surface of algae collected from Fujian province in China.</title>
        <authorList>
            <person name="Li J."/>
        </authorList>
    </citation>
    <scope>NUCLEOTIDE SEQUENCE [LARGE SCALE GENOMIC DNA]</scope>
    <source>
        <strain evidence="2 3">CW2-9</strain>
    </source>
</reference>
<evidence type="ECO:0000313" key="3">
    <source>
        <dbReference type="Proteomes" id="UP000308713"/>
    </source>
</evidence>
<evidence type="ECO:0000256" key="1">
    <source>
        <dbReference type="SAM" id="Phobius"/>
    </source>
</evidence>